<comment type="caution">
    <text evidence="2">The sequence shown here is derived from an EMBL/GenBank/DDBJ whole genome shotgun (WGS) entry which is preliminary data.</text>
</comment>
<dbReference type="RefSeq" id="WP_134749054.1">
    <property type="nucleotide sequence ID" value="NZ_MYFO02000001.1"/>
</dbReference>
<dbReference type="Pfam" id="PF20274">
    <property type="entry name" value="cREC_REC"/>
    <property type="match status" value="1"/>
</dbReference>
<dbReference type="Proteomes" id="UP000298246">
    <property type="component" value="Unassembled WGS sequence"/>
</dbReference>
<proteinExistence type="predicted"/>
<dbReference type="GO" id="GO:0051301">
    <property type="term" value="P:cell division"/>
    <property type="evidence" value="ECO:0007669"/>
    <property type="project" value="UniProtKB-KW"/>
</dbReference>
<evidence type="ECO:0000259" key="1">
    <source>
        <dbReference type="Pfam" id="PF20274"/>
    </source>
</evidence>
<dbReference type="EMBL" id="MYFO01000001">
    <property type="protein sequence ID" value="TFE92001.1"/>
    <property type="molecule type" value="Genomic_DNA"/>
</dbReference>
<dbReference type="AlphaFoldDB" id="A0A4Y8QAZ1"/>
<feature type="domain" description="Cyclic-phosphate processing Receiver" evidence="1">
    <location>
        <begin position="2"/>
        <end position="85"/>
    </location>
</feature>
<protein>
    <submittedName>
        <fullName evidence="2">Cell division protein FtsJ</fullName>
    </submittedName>
</protein>
<gene>
    <name evidence="2" type="ORF">B5M42_01830</name>
</gene>
<keyword evidence="2" id="KW-0132">Cell division</keyword>
<evidence type="ECO:0000313" key="2">
    <source>
        <dbReference type="EMBL" id="TFE92001.1"/>
    </source>
</evidence>
<accession>A0A4Y8QAZ1</accession>
<dbReference type="InterPro" id="IPR046909">
    <property type="entry name" value="cREC_REC"/>
</dbReference>
<evidence type="ECO:0000313" key="3">
    <source>
        <dbReference type="Proteomes" id="UP000298246"/>
    </source>
</evidence>
<name>A0A4Y8QAZ1_9BACL</name>
<organism evidence="2 3">
    <name type="scientific">Paenibacillus athensensis</name>
    <dbReference type="NCBI Taxonomy" id="1967502"/>
    <lineage>
        <taxon>Bacteria</taxon>
        <taxon>Bacillati</taxon>
        <taxon>Bacillota</taxon>
        <taxon>Bacilli</taxon>
        <taxon>Bacillales</taxon>
        <taxon>Paenibacillaceae</taxon>
        <taxon>Paenibacillus</taxon>
    </lineage>
</organism>
<keyword evidence="2" id="KW-0131">Cell cycle</keyword>
<dbReference type="OrthoDB" id="2614698at2"/>
<sequence length="111" mass="12871">MIHVFLDDLRPCPRGFVWAKNVGECQLLLAECEVDVLSLDHDLGDPAESGMDVVRWLIAERRFPKRLYLHSSSREARMRMYQMLYAAKPETMQLQATPVPEELLRELARAE</sequence>
<reference evidence="2 3" key="1">
    <citation type="submission" date="2017-03" db="EMBL/GenBank/DDBJ databases">
        <title>Isolation of Levoglucosan Utilizing Bacteria.</title>
        <authorList>
            <person name="Arya A.S."/>
        </authorList>
    </citation>
    <scope>NUCLEOTIDE SEQUENCE [LARGE SCALE GENOMIC DNA]</scope>
    <source>
        <strain evidence="2 3">MEC069</strain>
    </source>
</reference>
<keyword evidence="3" id="KW-1185">Reference proteome</keyword>